<gene>
    <name evidence="2" type="ORF">A9Q02_05440</name>
</gene>
<evidence type="ECO:0000259" key="1">
    <source>
        <dbReference type="SMART" id="SM00240"/>
    </source>
</evidence>
<protein>
    <submittedName>
        <fullName evidence="2">Forkhead-associated protein</fullName>
    </submittedName>
</protein>
<dbReference type="InterPro" id="IPR008984">
    <property type="entry name" value="SMAD_FHA_dom_sf"/>
</dbReference>
<keyword evidence="3" id="KW-1185">Reference proteome</keyword>
<proteinExistence type="predicted"/>
<dbReference type="Proteomes" id="UP000220922">
    <property type="component" value="Unassembled WGS sequence"/>
</dbReference>
<evidence type="ECO:0000313" key="2">
    <source>
        <dbReference type="EMBL" id="PDV96982.1"/>
    </source>
</evidence>
<dbReference type="RefSeq" id="WP_097654926.1">
    <property type="nucleotide sequence ID" value="NZ_LYXE01000170.1"/>
</dbReference>
<dbReference type="CDD" id="cd00060">
    <property type="entry name" value="FHA"/>
    <property type="match status" value="1"/>
</dbReference>
<dbReference type="EMBL" id="LYXE01000170">
    <property type="protein sequence ID" value="PDV96982.1"/>
    <property type="molecule type" value="Genomic_DNA"/>
</dbReference>
<reference evidence="2 3" key="1">
    <citation type="submission" date="2016-05" db="EMBL/GenBank/DDBJ databases">
        <authorList>
            <person name="Lavstsen T."/>
            <person name="Jespersen J.S."/>
        </authorList>
    </citation>
    <scope>NUCLEOTIDE SEQUENCE [LARGE SCALE GENOMIC DNA]</scope>
    <source>
        <strain evidence="2 3">B7-9</strain>
    </source>
</reference>
<dbReference type="AlphaFoldDB" id="A0A2H3KSZ6"/>
<dbReference type="Gene3D" id="2.60.200.20">
    <property type="match status" value="1"/>
</dbReference>
<dbReference type="InterPro" id="IPR032030">
    <property type="entry name" value="YscD_cytoplasmic_dom"/>
</dbReference>
<feature type="domain" description="FHA" evidence="1">
    <location>
        <begin position="25"/>
        <end position="75"/>
    </location>
</feature>
<evidence type="ECO:0000313" key="3">
    <source>
        <dbReference type="Proteomes" id="UP000220922"/>
    </source>
</evidence>
<name>A0A2H3KSZ6_9CHLR</name>
<sequence>MARALALLGVSGSRVGETTVVTGRSTIIGSTPGCDMILLDRLILPLHAELRTILDRWFIVPLDPRATVFVNGEPVTSQQRIEEGSMITLGTVTFKASLESLAERQVGGGSRW</sequence>
<dbReference type="Pfam" id="PF16697">
    <property type="entry name" value="Yop-YscD_cpl"/>
    <property type="match status" value="1"/>
</dbReference>
<dbReference type="SMART" id="SM00240">
    <property type="entry name" value="FHA"/>
    <property type="match status" value="1"/>
</dbReference>
<dbReference type="OrthoDB" id="160971at2"/>
<dbReference type="SUPFAM" id="SSF49879">
    <property type="entry name" value="SMAD/FHA domain"/>
    <property type="match status" value="1"/>
</dbReference>
<comment type="caution">
    <text evidence="2">The sequence shown here is derived from an EMBL/GenBank/DDBJ whole genome shotgun (WGS) entry which is preliminary data.</text>
</comment>
<organism evidence="2 3">
    <name type="scientific">Candidatus Chloroploca asiatica</name>
    <dbReference type="NCBI Taxonomy" id="1506545"/>
    <lineage>
        <taxon>Bacteria</taxon>
        <taxon>Bacillati</taxon>
        <taxon>Chloroflexota</taxon>
        <taxon>Chloroflexia</taxon>
        <taxon>Chloroflexales</taxon>
        <taxon>Chloroflexineae</taxon>
        <taxon>Oscillochloridaceae</taxon>
        <taxon>Candidatus Chloroploca</taxon>
    </lineage>
</organism>
<accession>A0A2H3KSZ6</accession>
<dbReference type="InterPro" id="IPR000253">
    <property type="entry name" value="FHA_dom"/>
</dbReference>